<dbReference type="PANTHER" id="PTHR43781:SF1">
    <property type="entry name" value="SACCHAROPINE DEHYDROGENASE"/>
    <property type="match status" value="1"/>
</dbReference>
<dbReference type="SUPFAM" id="SSF51735">
    <property type="entry name" value="NAD(P)-binding Rossmann-fold domains"/>
    <property type="match status" value="1"/>
</dbReference>
<name>A0A6J7JJY8_9ZZZZ</name>
<organism evidence="2">
    <name type="scientific">freshwater metagenome</name>
    <dbReference type="NCBI Taxonomy" id="449393"/>
    <lineage>
        <taxon>unclassified sequences</taxon>
        <taxon>metagenomes</taxon>
        <taxon>ecological metagenomes</taxon>
    </lineage>
</organism>
<dbReference type="EMBL" id="CAFBMX010000011">
    <property type="protein sequence ID" value="CAB4942824.1"/>
    <property type="molecule type" value="Genomic_DNA"/>
</dbReference>
<protein>
    <submittedName>
        <fullName evidence="2">Unannotated protein</fullName>
    </submittedName>
</protein>
<dbReference type="Pfam" id="PF03435">
    <property type="entry name" value="Sacchrp_dh_NADP"/>
    <property type="match status" value="1"/>
</dbReference>
<dbReference type="Gene3D" id="3.40.50.720">
    <property type="entry name" value="NAD(P)-binding Rossmann-like Domain"/>
    <property type="match status" value="1"/>
</dbReference>
<evidence type="ECO:0000259" key="1">
    <source>
        <dbReference type="Pfam" id="PF03435"/>
    </source>
</evidence>
<sequence>MTSQIVLFGATGFTGDLTARELVSRGVRPVLAGRDAHRLALLAQELGGLETRTADVADPESVAALVGAGDVLISTVGPFARWGAPAVEAAIGAGAHYLDSTGEGTFIRQIFEEYGPRAAQAGVGLLTAMGYDWVPGNLAGALALRDAGPDAVRVVVGYFTTGPASADAMSGGTRASAAGMMGEPSYTFRDGALITERGARRVASFETAPGRRASAMSVGASEQFTLPRLHATLEEVDTYLGWFGPATRAVQAFSAVTAAVTRIGPVRDGMKAALAKVPGSTGGPDAEARAATGSVVVAHAQDAAGRTLASVRLTGPNAYDLTAGFLAWGAERAAAGGLSGTGALGPAEAFGLDEFERGAARCGLIRSAA</sequence>
<dbReference type="AlphaFoldDB" id="A0A6J7JJY8"/>
<reference evidence="2" key="1">
    <citation type="submission" date="2020-05" db="EMBL/GenBank/DDBJ databases">
        <authorList>
            <person name="Chiriac C."/>
            <person name="Salcher M."/>
            <person name="Ghai R."/>
            <person name="Kavagutti S V."/>
        </authorList>
    </citation>
    <scope>NUCLEOTIDE SEQUENCE</scope>
</reference>
<accession>A0A6J7JJY8</accession>
<proteinExistence type="predicted"/>
<gene>
    <name evidence="2" type="ORF">UFOPK3674_01929</name>
</gene>
<dbReference type="InterPro" id="IPR005097">
    <property type="entry name" value="Sacchrp_dh_NADP-bd"/>
</dbReference>
<feature type="domain" description="Saccharopine dehydrogenase NADP binding" evidence="1">
    <location>
        <begin position="5"/>
        <end position="123"/>
    </location>
</feature>
<dbReference type="InterPro" id="IPR036291">
    <property type="entry name" value="NAD(P)-bd_dom_sf"/>
</dbReference>
<evidence type="ECO:0000313" key="2">
    <source>
        <dbReference type="EMBL" id="CAB4942824.1"/>
    </source>
</evidence>
<dbReference type="PANTHER" id="PTHR43781">
    <property type="entry name" value="SACCHAROPINE DEHYDROGENASE"/>
    <property type="match status" value="1"/>
</dbReference>